<evidence type="ECO:0000256" key="8">
    <source>
        <dbReference type="SAM" id="MobiDB-lite"/>
    </source>
</evidence>
<name>A0A916SP58_9MICO</name>
<feature type="domain" description="Lycopene cyclase" evidence="10">
    <location>
        <begin position="2"/>
        <end position="89"/>
    </location>
</feature>
<proteinExistence type="predicted"/>
<dbReference type="InterPro" id="IPR017825">
    <property type="entry name" value="Lycopene_cyclase_dom"/>
</dbReference>
<keyword evidence="4" id="KW-0125">Carotenoid biosynthesis</keyword>
<sequence length="123" mass="12767">MTYWSLNAFFLAAVALVALAAVLTRRAPRWRALALAGIVLLVTTAVFDNVMIGIGLVDYDPDLISGAFVGIAPLEDFAYAIAAVVLLPSLWHLLGPSSRGSGTGRASGTGRSSGASHARRANA</sequence>
<evidence type="ECO:0000256" key="5">
    <source>
        <dbReference type="ARBA" id="ARBA00022989"/>
    </source>
</evidence>
<evidence type="ECO:0000256" key="2">
    <source>
        <dbReference type="ARBA" id="ARBA00004829"/>
    </source>
</evidence>
<comment type="pathway">
    <text evidence="2">Carotenoid biosynthesis.</text>
</comment>
<feature type="transmembrane region" description="Helical" evidence="9">
    <location>
        <begin position="6"/>
        <end position="23"/>
    </location>
</feature>
<dbReference type="AlphaFoldDB" id="A0A916SP58"/>
<dbReference type="GO" id="GO:0016117">
    <property type="term" value="P:carotenoid biosynthetic process"/>
    <property type="evidence" value="ECO:0007669"/>
    <property type="project" value="UniProtKB-KW"/>
</dbReference>
<reference evidence="11" key="2">
    <citation type="submission" date="2020-09" db="EMBL/GenBank/DDBJ databases">
        <authorList>
            <person name="Sun Q."/>
            <person name="Zhou Y."/>
        </authorList>
    </citation>
    <scope>NUCLEOTIDE SEQUENCE</scope>
    <source>
        <strain evidence="11">CGMCC 1.12813</strain>
    </source>
</reference>
<evidence type="ECO:0000259" key="10">
    <source>
        <dbReference type="Pfam" id="PF18916"/>
    </source>
</evidence>
<dbReference type="GO" id="GO:0016872">
    <property type="term" value="F:intramolecular lyase activity"/>
    <property type="evidence" value="ECO:0007669"/>
    <property type="project" value="InterPro"/>
</dbReference>
<evidence type="ECO:0000313" key="11">
    <source>
        <dbReference type="EMBL" id="GGB09206.1"/>
    </source>
</evidence>
<dbReference type="RefSeq" id="WP_188510888.1">
    <property type="nucleotide sequence ID" value="NZ_BMGB01000001.1"/>
</dbReference>
<keyword evidence="6 9" id="KW-0472">Membrane</keyword>
<evidence type="ECO:0000256" key="3">
    <source>
        <dbReference type="ARBA" id="ARBA00022692"/>
    </source>
</evidence>
<evidence type="ECO:0000256" key="4">
    <source>
        <dbReference type="ARBA" id="ARBA00022746"/>
    </source>
</evidence>
<evidence type="ECO:0000313" key="12">
    <source>
        <dbReference type="Proteomes" id="UP000606922"/>
    </source>
</evidence>
<reference evidence="11" key="1">
    <citation type="journal article" date="2014" name="Int. J. Syst. Evol. Microbiol.">
        <title>Complete genome sequence of Corynebacterium casei LMG S-19264T (=DSM 44701T), isolated from a smear-ripened cheese.</title>
        <authorList>
            <consortium name="US DOE Joint Genome Institute (JGI-PGF)"/>
            <person name="Walter F."/>
            <person name="Albersmeier A."/>
            <person name="Kalinowski J."/>
            <person name="Ruckert C."/>
        </authorList>
    </citation>
    <scope>NUCLEOTIDE SEQUENCE</scope>
    <source>
        <strain evidence="11">CGMCC 1.12813</strain>
    </source>
</reference>
<feature type="region of interest" description="Disordered" evidence="8">
    <location>
        <begin position="98"/>
        <end position="123"/>
    </location>
</feature>
<dbReference type="Pfam" id="PF18916">
    <property type="entry name" value="Lycopene_cyc"/>
    <property type="match status" value="1"/>
</dbReference>
<comment type="subcellular location">
    <subcellularLocation>
        <location evidence="1">Membrane</location>
        <topology evidence="1">Multi-pass membrane protein</topology>
    </subcellularLocation>
</comment>
<gene>
    <name evidence="11" type="ORF">GCM10010979_24730</name>
</gene>
<dbReference type="GO" id="GO:0045436">
    <property type="term" value="F:lycopene beta cyclase activity"/>
    <property type="evidence" value="ECO:0007669"/>
    <property type="project" value="UniProtKB-ARBA"/>
</dbReference>
<evidence type="ECO:0000256" key="7">
    <source>
        <dbReference type="ARBA" id="ARBA00023235"/>
    </source>
</evidence>
<keyword evidence="3 9" id="KW-0812">Transmembrane</keyword>
<keyword evidence="7" id="KW-0413">Isomerase</keyword>
<dbReference type="EMBL" id="BMGB01000001">
    <property type="protein sequence ID" value="GGB09206.1"/>
    <property type="molecule type" value="Genomic_DNA"/>
</dbReference>
<organism evidence="11 12">
    <name type="scientific">Conyzicola nivalis</name>
    <dbReference type="NCBI Taxonomy" id="1477021"/>
    <lineage>
        <taxon>Bacteria</taxon>
        <taxon>Bacillati</taxon>
        <taxon>Actinomycetota</taxon>
        <taxon>Actinomycetes</taxon>
        <taxon>Micrococcales</taxon>
        <taxon>Microbacteriaceae</taxon>
        <taxon>Conyzicola</taxon>
    </lineage>
</organism>
<evidence type="ECO:0000256" key="1">
    <source>
        <dbReference type="ARBA" id="ARBA00004141"/>
    </source>
</evidence>
<feature type="transmembrane region" description="Helical" evidence="9">
    <location>
        <begin position="35"/>
        <end position="57"/>
    </location>
</feature>
<dbReference type="Proteomes" id="UP000606922">
    <property type="component" value="Unassembled WGS sequence"/>
</dbReference>
<keyword evidence="12" id="KW-1185">Reference proteome</keyword>
<evidence type="ECO:0000256" key="9">
    <source>
        <dbReference type="SAM" id="Phobius"/>
    </source>
</evidence>
<protein>
    <recommendedName>
        <fullName evidence="10">Lycopene cyclase domain-containing protein</fullName>
    </recommendedName>
</protein>
<keyword evidence="5 9" id="KW-1133">Transmembrane helix</keyword>
<comment type="caution">
    <text evidence="11">The sequence shown here is derived from an EMBL/GenBank/DDBJ whole genome shotgun (WGS) entry which is preliminary data.</text>
</comment>
<accession>A0A916SP58</accession>
<evidence type="ECO:0000256" key="6">
    <source>
        <dbReference type="ARBA" id="ARBA00023136"/>
    </source>
</evidence>
<dbReference type="NCBIfam" id="TIGR03462">
    <property type="entry name" value="CarR_dom_SF"/>
    <property type="match status" value="1"/>
</dbReference>
<feature type="transmembrane region" description="Helical" evidence="9">
    <location>
        <begin position="77"/>
        <end position="95"/>
    </location>
</feature>
<dbReference type="GO" id="GO:0016020">
    <property type="term" value="C:membrane"/>
    <property type="evidence" value="ECO:0007669"/>
    <property type="project" value="UniProtKB-SubCell"/>
</dbReference>